<evidence type="ECO:0000256" key="1">
    <source>
        <dbReference type="ARBA" id="ARBA00001946"/>
    </source>
</evidence>
<evidence type="ECO:0000256" key="10">
    <source>
        <dbReference type="ARBA" id="ARBA00048540"/>
    </source>
</evidence>
<keyword evidence="6" id="KW-0479">Metal-binding</keyword>
<dbReference type="AlphaFoldDB" id="A0A1W6LJF2"/>
<dbReference type="InterPro" id="IPR003374">
    <property type="entry name" value="ApbE-like_sf"/>
</dbReference>
<protein>
    <recommendedName>
        <fullName evidence="3">FAD:protein FMN transferase</fullName>
        <ecNumber evidence="2">2.7.1.180</ecNumber>
    </recommendedName>
    <alternativeName>
        <fullName evidence="9">Flavin transferase</fullName>
    </alternativeName>
</protein>
<evidence type="ECO:0000256" key="3">
    <source>
        <dbReference type="ARBA" id="ARBA00016337"/>
    </source>
</evidence>
<dbReference type="Pfam" id="PF02424">
    <property type="entry name" value="ApbE"/>
    <property type="match status" value="2"/>
</dbReference>
<evidence type="ECO:0000256" key="9">
    <source>
        <dbReference type="ARBA" id="ARBA00031306"/>
    </source>
</evidence>
<comment type="cofactor">
    <cofactor evidence="1">
        <name>Mg(2+)</name>
        <dbReference type="ChEBI" id="CHEBI:18420"/>
    </cofactor>
</comment>
<dbReference type="SUPFAM" id="SSF143631">
    <property type="entry name" value="ApbE-like"/>
    <property type="match status" value="1"/>
</dbReference>
<proteinExistence type="predicted"/>
<dbReference type="GO" id="GO:0046872">
    <property type="term" value="F:metal ion binding"/>
    <property type="evidence" value="ECO:0007669"/>
    <property type="project" value="UniProtKB-KW"/>
</dbReference>
<evidence type="ECO:0000313" key="11">
    <source>
        <dbReference type="EMBL" id="ARN55876.1"/>
    </source>
</evidence>
<evidence type="ECO:0000256" key="2">
    <source>
        <dbReference type="ARBA" id="ARBA00011955"/>
    </source>
</evidence>
<evidence type="ECO:0000256" key="7">
    <source>
        <dbReference type="ARBA" id="ARBA00022827"/>
    </source>
</evidence>
<comment type="catalytic activity">
    <reaction evidence="10">
        <text>L-threonyl-[protein] + FAD = FMN-L-threonyl-[protein] + AMP + H(+)</text>
        <dbReference type="Rhea" id="RHEA:36847"/>
        <dbReference type="Rhea" id="RHEA-COMP:11060"/>
        <dbReference type="Rhea" id="RHEA-COMP:11061"/>
        <dbReference type="ChEBI" id="CHEBI:15378"/>
        <dbReference type="ChEBI" id="CHEBI:30013"/>
        <dbReference type="ChEBI" id="CHEBI:57692"/>
        <dbReference type="ChEBI" id="CHEBI:74257"/>
        <dbReference type="ChEBI" id="CHEBI:456215"/>
        <dbReference type="EC" id="2.7.1.180"/>
    </reaction>
</comment>
<dbReference type="STRING" id="1941349.STSP1_00243"/>
<dbReference type="EC" id="2.7.1.180" evidence="2"/>
<keyword evidence="4" id="KW-0285">Flavoprotein</keyword>
<dbReference type="KEGG" id="pbp:STSP1_00243"/>
<keyword evidence="7" id="KW-0274">FAD</keyword>
<reference evidence="12" key="1">
    <citation type="submission" date="2017-04" db="EMBL/GenBank/DDBJ databases">
        <title>Comparative genomics and description of representatives of a novel lineage of planctomycetes thriving in anoxic sediments.</title>
        <authorList>
            <person name="Spring S."/>
            <person name="Bunk B."/>
            <person name="Sproer C."/>
        </authorList>
    </citation>
    <scope>NUCLEOTIDE SEQUENCE [LARGE SCALE GENOMIC DNA]</scope>
    <source>
        <strain evidence="12">ST-PulAB-D4</strain>
    </source>
</reference>
<evidence type="ECO:0000313" key="12">
    <source>
        <dbReference type="Proteomes" id="UP000193334"/>
    </source>
</evidence>
<sequence>MNTRFNLVLPSVDFEHSEEIFEQVKTEVLRLEKVFSRFDSEAELYRFNQSSEKDIITVSGDLSKALRICKDYSEKTDGYFNPSYSGEIDLGGIGKGYALEEVRKILLDYALSRAFVSFGESSIYGLGSHPHGNCWEVAVCNPFRKDESLDNFKLLNSSLSVSGFSVLQNGVSGYHIVDPKTGRLAQNNMLVCVLSDSSIKSEVISTAVYASSGKWLPGKDLFPSIKTAVIELNGNGEIIRKHYV</sequence>
<dbReference type="InterPro" id="IPR024932">
    <property type="entry name" value="ApbE"/>
</dbReference>
<dbReference type="EMBL" id="CP021023">
    <property type="protein sequence ID" value="ARN55876.1"/>
    <property type="molecule type" value="Genomic_DNA"/>
</dbReference>
<keyword evidence="12" id="KW-1185">Reference proteome</keyword>
<dbReference type="PANTHER" id="PTHR30040:SF2">
    <property type="entry name" value="FAD:PROTEIN FMN TRANSFERASE"/>
    <property type="match status" value="1"/>
</dbReference>
<dbReference type="Gene3D" id="3.10.520.10">
    <property type="entry name" value="ApbE-like domains"/>
    <property type="match status" value="2"/>
</dbReference>
<evidence type="ECO:0000256" key="6">
    <source>
        <dbReference type="ARBA" id="ARBA00022723"/>
    </source>
</evidence>
<evidence type="ECO:0000256" key="4">
    <source>
        <dbReference type="ARBA" id="ARBA00022630"/>
    </source>
</evidence>
<evidence type="ECO:0000256" key="8">
    <source>
        <dbReference type="ARBA" id="ARBA00022842"/>
    </source>
</evidence>
<dbReference type="PANTHER" id="PTHR30040">
    <property type="entry name" value="THIAMINE BIOSYNTHESIS LIPOPROTEIN APBE"/>
    <property type="match status" value="1"/>
</dbReference>
<evidence type="ECO:0000256" key="5">
    <source>
        <dbReference type="ARBA" id="ARBA00022679"/>
    </source>
</evidence>
<dbReference type="RefSeq" id="WP_161491552.1">
    <property type="nucleotide sequence ID" value="NZ_CP021023.1"/>
</dbReference>
<dbReference type="GO" id="GO:0016740">
    <property type="term" value="F:transferase activity"/>
    <property type="evidence" value="ECO:0007669"/>
    <property type="project" value="UniProtKB-KW"/>
</dbReference>
<name>A0A1W6LJF2_9BACT</name>
<accession>A0A1W6LJF2</accession>
<dbReference type="Proteomes" id="UP000193334">
    <property type="component" value="Chromosome"/>
</dbReference>
<keyword evidence="8" id="KW-0460">Magnesium</keyword>
<keyword evidence="11" id="KW-0449">Lipoprotein</keyword>
<keyword evidence="5" id="KW-0808">Transferase</keyword>
<gene>
    <name evidence="11" type="primary">apbE_1</name>
    <name evidence="11" type="ORF">STSP1_00243</name>
</gene>
<organism evidence="11 12">
    <name type="scientific">Sedimentisphaera salicampi</name>
    <dbReference type="NCBI Taxonomy" id="1941349"/>
    <lineage>
        <taxon>Bacteria</taxon>
        <taxon>Pseudomonadati</taxon>
        <taxon>Planctomycetota</taxon>
        <taxon>Phycisphaerae</taxon>
        <taxon>Sedimentisphaerales</taxon>
        <taxon>Sedimentisphaeraceae</taxon>
        <taxon>Sedimentisphaera</taxon>
    </lineage>
</organism>